<dbReference type="RefSeq" id="WP_134160862.1">
    <property type="nucleotide sequence ID" value="NZ_BSUS01000001.1"/>
</dbReference>
<dbReference type="Proteomes" id="UP000294581">
    <property type="component" value="Unassembled WGS sequence"/>
</dbReference>
<dbReference type="SUPFAM" id="SSF52540">
    <property type="entry name" value="P-loop containing nucleoside triphosphate hydrolases"/>
    <property type="match status" value="1"/>
</dbReference>
<dbReference type="EMBL" id="SORF01000016">
    <property type="protein sequence ID" value="TDY42334.1"/>
    <property type="molecule type" value="Genomic_DNA"/>
</dbReference>
<evidence type="ECO:0000313" key="1">
    <source>
        <dbReference type="EMBL" id="TDY42334.1"/>
    </source>
</evidence>
<sequence length="219" mass="25112">MDEGSKCDESVPSKKVRRSEFVREIVERLFDGCSVTFTVPHHVGTSLVHAISQGLQERGCYTLQIDLSDISTIEELAIQLFHGVLQLRTGVRVFSDKSMDGLSEYLSRPEINAKLRDLVDVPYLQKLTESPLALLDEGVSLLQRIPEESDTRLVVWFHEFQVIHKIDNLLLKRLRALFQYQSHVTYAFVGSDPNLMRTLFADRHQAFYRFATILKFPGE</sequence>
<name>A0A4V3HDU1_9BACL</name>
<proteinExistence type="predicted"/>
<dbReference type="AlphaFoldDB" id="A0A4V3HDU1"/>
<accession>A0A4V3HDU1</accession>
<protein>
    <submittedName>
        <fullName evidence="1">Uncharacterized protein</fullName>
    </submittedName>
</protein>
<dbReference type="OrthoDB" id="9805535at2"/>
<comment type="caution">
    <text evidence="1">The sequence shown here is derived from an EMBL/GenBank/DDBJ whole genome shotgun (WGS) entry which is preliminary data.</text>
</comment>
<evidence type="ECO:0000313" key="2">
    <source>
        <dbReference type="Proteomes" id="UP000294581"/>
    </source>
</evidence>
<organism evidence="1 2">
    <name type="scientific">Alicyclobacillus sacchari</name>
    <dbReference type="NCBI Taxonomy" id="392010"/>
    <lineage>
        <taxon>Bacteria</taxon>
        <taxon>Bacillati</taxon>
        <taxon>Bacillota</taxon>
        <taxon>Bacilli</taxon>
        <taxon>Bacillales</taxon>
        <taxon>Alicyclobacillaceae</taxon>
        <taxon>Alicyclobacillus</taxon>
    </lineage>
</organism>
<reference evidence="1 2" key="1">
    <citation type="submission" date="2019-03" db="EMBL/GenBank/DDBJ databases">
        <title>Genomic Encyclopedia of Type Strains, Phase IV (KMG-IV): sequencing the most valuable type-strain genomes for metagenomic binning, comparative biology and taxonomic classification.</title>
        <authorList>
            <person name="Goeker M."/>
        </authorList>
    </citation>
    <scope>NUCLEOTIDE SEQUENCE [LARGE SCALE GENOMIC DNA]</scope>
    <source>
        <strain evidence="1 2">DSM 17974</strain>
    </source>
</reference>
<keyword evidence="2" id="KW-1185">Reference proteome</keyword>
<gene>
    <name evidence="1" type="ORF">C7445_11612</name>
</gene>
<dbReference type="InterPro" id="IPR027417">
    <property type="entry name" value="P-loop_NTPase"/>
</dbReference>
<dbReference type="Gene3D" id="3.40.50.300">
    <property type="entry name" value="P-loop containing nucleotide triphosphate hydrolases"/>
    <property type="match status" value="1"/>
</dbReference>